<dbReference type="RefSeq" id="WP_013232854.1">
    <property type="nucleotide sequence ID" value="NC_014323.1"/>
</dbReference>
<sequence length="481" mass="53112">MGPINDKANITAGYFHHVDDTTKTATALRATYQPSLNNKITNKFARMDMPRLAGFTNAVRDFDLSIRQSWNRNRLASARNKIDDLRAKGEGGDKRQRLQASVERREHKDVRHTDKRAIGEAAVHQALEDETKAAQDLLQARLASLQYQPLEGLRAVEHERVSSRYLSATGDGHRIKIHSEGPPRLAAMVANQVSAGYDRGSSGISNRTRSAMQHALVGIQGAALSIKGGVAGQLAGSRILDQGSRARMDVRAARAGEKREMLQASLRGNVALNAAYQQTVEQQIAAAGRRQDARAAPGGEDLPEYVVRASHEGVKPPQTRFWDRKVNQFYAATPAKTEAAAAADDASSISSLDEKEMEQEQSTQRKPGRLGRFVLGVSNLRNKREVRRAAADVAIAQAKLAGSPAQEKEKVYEDAWQRGNTALAKSSHAYATRRSAWSGKLMETLQQQEIRNFQNDAFPAQADLNEQLPWQRRPGDERDER</sequence>
<gene>
    <name evidence="2" type="ordered locus">Hsero_0818</name>
</gene>
<dbReference type="EMBL" id="CP002039">
    <property type="protein sequence ID" value="ADJ62337.1"/>
    <property type="molecule type" value="Genomic_DNA"/>
</dbReference>
<reference evidence="2 3" key="1">
    <citation type="submission" date="2010-04" db="EMBL/GenBank/DDBJ databases">
        <title>The genome of Herbaspirillum seropedicae SmR1, an endophytic, nitrogen-fixing, plant-growth promoting beta-Proteobacteria.</title>
        <authorList>
            <person name="Pedrosa F.O."/>
            <person name="Monteiro R.A."/>
            <person name="Wassem R."/>
            <person name="Cruz L.M."/>
            <person name="Ayub R.A."/>
            <person name="Colauto N.B."/>
            <person name="Fernandez M.A."/>
            <person name="Fungaro M.H.P."/>
            <person name="Grisard E.C."/>
            <person name="Hungria M."/>
            <person name="Madeira H.M.F."/>
            <person name="Nodari R.O."/>
            <person name="Osaku C.A."/>
            <person name="Petzl-Erler M.L."/>
            <person name="Terenzi H."/>
            <person name="Vieira L.G.E."/>
            <person name="Almeida M.I.M."/>
            <person name="Alves L.R."/>
            <person name="Arantes O.M.N."/>
            <person name="Balsanelli E."/>
            <person name="Barcellos F.G."/>
            <person name="Baura V.A."/>
            <person name="Binde D.R."/>
            <person name="Campo R.J."/>
            <person name="Chubatsu L.S."/>
            <person name="Chueire L.M.O."/>
            <person name="Ciferri R.R."/>
            <person name="Correa L.C."/>
            <person name="da Conceicao Silva J.L."/>
            <person name="Dabul A.N.G."/>
            <person name="Dambros B.P."/>
            <person name="Faoro H."/>
            <person name="Favetti A."/>
            <person name="Friedermann G."/>
            <person name="Furlaneto M.C."/>
            <person name="Gasques L.S."/>
            <person name="Gimenes C.C.T."/>
            <person name="Gioppo N.M.R."/>
            <person name="Glienke-Blanco C."/>
            <person name="Godoy L.P."/>
            <person name="Guerra M.P."/>
            <person name="Karp S."/>
            <person name="Kava-Cordeiro V."/>
            <person name="Margarido V.P."/>
            <person name="Mathioni S.M."/>
            <person name="Menck-Soares M.A."/>
            <person name="Murace N.K."/>
            <person name="Nicolas M.F."/>
            <person name="Oliveira C.E.C."/>
            <person name="Pagnan N.A.B."/>
            <person name="Pamphile J.A."/>
            <person name="Patussi E.V."/>
            <person name="Pereira L.F.P."/>
            <person name="Pereira-Ferrari L."/>
            <person name="Pinto F.G.S."/>
            <person name="Precoma C."/>
            <person name="Prioli A.J."/>
            <person name="Prioli S.M.A.P."/>
            <person name="Raittz R.T."/>
            <person name="Ramos H.J.O."/>
            <person name="Ribeiro E.M.S.F."/>
            <person name="Rigo L.U."/>
            <person name="Rocha C.L.M.S.C."/>
            <person name="Rocha S.N."/>
            <person name="Santos K."/>
            <person name="Satori D."/>
            <person name="Silva A.G."/>
            <person name="Simao R.C.G."/>
            <person name="Soares M.A.M."/>
            <person name="Souza E.M."/>
            <person name="Steffens M.B.R."/>
            <person name="Steindel M."/>
            <person name="Tadra-Sfeir M.Z."/>
            <person name="Takahashi E.K."/>
            <person name="Torres R.A."/>
            <person name="Valle J.S."/>
            <person name="Vernal J.I."/>
            <person name="Vilas-Boas L.A."/>
            <person name="Watanabe M.A.E."/>
            <person name="Weiss V.A."/>
            <person name="Yates M.A."/>
            <person name="Souza E.M."/>
        </authorList>
    </citation>
    <scope>NUCLEOTIDE SEQUENCE [LARGE SCALE GENOMIC DNA]</scope>
    <source>
        <strain evidence="2 3">SmR1</strain>
    </source>
</reference>
<protein>
    <submittedName>
        <fullName evidence="2">Uncharacterized protein</fullName>
    </submittedName>
</protein>
<organism evidence="2 3">
    <name type="scientific">Herbaspirillum seropedicae (strain SmR1)</name>
    <dbReference type="NCBI Taxonomy" id="757424"/>
    <lineage>
        <taxon>Bacteria</taxon>
        <taxon>Pseudomonadati</taxon>
        <taxon>Pseudomonadota</taxon>
        <taxon>Betaproteobacteria</taxon>
        <taxon>Burkholderiales</taxon>
        <taxon>Oxalobacteraceae</taxon>
        <taxon>Herbaspirillum</taxon>
    </lineage>
</organism>
<dbReference type="STRING" id="757424.Hsero_0818"/>
<dbReference type="AlphaFoldDB" id="D8J000"/>
<dbReference type="GeneID" id="29390155"/>
<evidence type="ECO:0000313" key="2">
    <source>
        <dbReference type="EMBL" id="ADJ62337.1"/>
    </source>
</evidence>
<dbReference type="KEGG" id="hse:Hsero_0818"/>
<dbReference type="Proteomes" id="UP000000329">
    <property type="component" value="Chromosome"/>
</dbReference>
<dbReference type="HOGENOM" id="CLU_567143_0_0_4"/>
<feature type="region of interest" description="Disordered" evidence="1">
    <location>
        <begin position="86"/>
        <end position="111"/>
    </location>
</feature>
<keyword evidence="3" id="KW-1185">Reference proteome</keyword>
<evidence type="ECO:0000313" key="3">
    <source>
        <dbReference type="Proteomes" id="UP000000329"/>
    </source>
</evidence>
<dbReference type="OrthoDB" id="8723770at2"/>
<feature type="region of interest" description="Disordered" evidence="1">
    <location>
        <begin position="452"/>
        <end position="481"/>
    </location>
</feature>
<feature type="region of interest" description="Disordered" evidence="1">
    <location>
        <begin position="341"/>
        <end position="369"/>
    </location>
</feature>
<accession>D8J000</accession>
<evidence type="ECO:0000256" key="1">
    <source>
        <dbReference type="SAM" id="MobiDB-lite"/>
    </source>
</evidence>
<name>D8J000_HERSS</name>
<proteinExistence type="predicted"/>